<keyword evidence="1" id="KW-0472">Membrane</keyword>
<feature type="transmembrane region" description="Helical" evidence="1">
    <location>
        <begin position="38"/>
        <end position="54"/>
    </location>
</feature>
<keyword evidence="1" id="KW-1133">Transmembrane helix</keyword>
<dbReference type="EMBL" id="CP031223">
    <property type="protein sequence ID" value="QFF99308.1"/>
    <property type="molecule type" value="Genomic_DNA"/>
</dbReference>
<reference evidence="3 4" key="1">
    <citation type="submission" date="2018-07" db="EMBL/GenBank/DDBJ databases">
        <title>Complete genome sequence of Psychrobacillus sp. PB01, isolated from iceberg, and comparative genome analysis of Psychrobacillus strains.</title>
        <authorList>
            <person name="Lee P.C."/>
        </authorList>
    </citation>
    <scope>NUCLEOTIDE SEQUENCE [LARGE SCALE GENOMIC DNA]</scope>
    <source>
        <strain evidence="3 4">PB01</strain>
    </source>
</reference>
<sequence>MKILLELVRIIIIFTFFGVLGATIIGNTYIRFGIYENYSLSGGIAILLLLFVLYRNKWQFSGWYKGKGREKLSKTVSWTLVLVSFVLIISPLILSSLFN</sequence>
<organism evidence="3 4">
    <name type="scientific">Psychrobacillus glaciei</name>
    <dbReference type="NCBI Taxonomy" id="2283160"/>
    <lineage>
        <taxon>Bacteria</taxon>
        <taxon>Bacillati</taxon>
        <taxon>Bacillota</taxon>
        <taxon>Bacilli</taxon>
        <taxon>Bacillales</taxon>
        <taxon>Bacillaceae</taxon>
        <taxon>Psychrobacillus</taxon>
    </lineage>
</organism>
<evidence type="ECO:0000313" key="4">
    <source>
        <dbReference type="Proteomes" id="UP000325517"/>
    </source>
</evidence>
<evidence type="ECO:0000256" key="1">
    <source>
        <dbReference type="SAM" id="Phobius"/>
    </source>
</evidence>
<dbReference type="EMBL" id="CP031223">
    <property type="protein sequence ID" value="QFF98984.1"/>
    <property type="molecule type" value="Genomic_DNA"/>
</dbReference>
<gene>
    <name evidence="2" type="ORF">PB01_09135</name>
    <name evidence="3" type="ORF">PB01_10990</name>
</gene>
<dbReference type="RefSeq" id="WP_151699915.1">
    <property type="nucleotide sequence ID" value="NZ_CP031223.1"/>
</dbReference>
<protein>
    <submittedName>
        <fullName evidence="3">Uncharacterized protein</fullName>
    </submittedName>
</protein>
<dbReference type="AlphaFoldDB" id="A0A5J6SN26"/>
<keyword evidence="1" id="KW-0812">Transmembrane</keyword>
<accession>A0A5J6SN26</accession>
<keyword evidence="4" id="KW-1185">Reference proteome</keyword>
<dbReference type="OrthoDB" id="2428268at2"/>
<dbReference type="KEGG" id="psyo:PB01_10990"/>
<proteinExistence type="predicted"/>
<feature type="transmembrane region" description="Helical" evidence="1">
    <location>
        <begin position="75"/>
        <end position="98"/>
    </location>
</feature>
<dbReference type="Proteomes" id="UP000325517">
    <property type="component" value="Chromosome"/>
</dbReference>
<evidence type="ECO:0000313" key="2">
    <source>
        <dbReference type="EMBL" id="QFF98984.1"/>
    </source>
</evidence>
<name>A0A5J6SN26_9BACI</name>
<feature type="transmembrane region" description="Helical" evidence="1">
    <location>
        <begin position="7"/>
        <end position="26"/>
    </location>
</feature>
<dbReference type="KEGG" id="psyo:PB01_09135"/>
<evidence type="ECO:0000313" key="3">
    <source>
        <dbReference type="EMBL" id="QFF99308.1"/>
    </source>
</evidence>